<dbReference type="GO" id="GO:0004806">
    <property type="term" value="F:triacylglycerol lipase activity"/>
    <property type="evidence" value="ECO:0007669"/>
    <property type="project" value="InterPro"/>
</dbReference>
<dbReference type="PANTHER" id="PTHR34853">
    <property type="match status" value="1"/>
</dbReference>
<name>A0A4Y9F584_9MICC</name>
<dbReference type="EMBL" id="SPQC01000007">
    <property type="protein sequence ID" value="TFU23485.1"/>
    <property type="molecule type" value="Genomic_DNA"/>
</dbReference>
<organism evidence="2 3">
    <name type="scientific">Rothia nasimurium</name>
    <dbReference type="NCBI Taxonomy" id="85336"/>
    <lineage>
        <taxon>Bacteria</taxon>
        <taxon>Bacillati</taxon>
        <taxon>Actinomycetota</taxon>
        <taxon>Actinomycetes</taxon>
        <taxon>Micrococcales</taxon>
        <taxon>Micrococcaceae</taxon>
        <taxon>Rothia</taxon>
    </lineage>
</organism>
<dbReference type="InterPro" id="IPR029058">
    <property type="entry name" value="AB_hydrolase_fold"/>
</dbReference>
<dbReference type="GO" id="GO:0016042">
    <property type="term" value="P:lipid catabolic process"/>
    <property type="evidence" value="ECO:0007669"/>
    <property type="project" value="InterPro"/>
</dbReference>
<reference evidence="2 3" key="1">
    <citation type="submission" date="2019-03" db="EMBL/GenBank/DDBJ databases">
        <title>Diversity of the mouse oral microbiome.</title>
        <authorList>
            <person name="Joseph S."/>
            <person name="Aduse-Opoku J."/>
            <person name="Curtis M."/>
            <person name="Wade W."/>
            <person name="Hashim A."/>
        </authorList>
    </citation>
    <scope>NUCLEOTIDE SEQUENCE [LARGE SCALE GENOMIC DNA]</scope>
    <source>
        <strain evidence="3">irhom_31</strain>
    </source>
</reference>
<dbReference type="PANTHER" id="PTHR34853:SF1">
    <property type="entry name" value="LIPASE 5"/>
    <property type="match status" value="1"/>
</dbReference>
<evidence type="ECO:0000313" key="3">
    <source>
        <dbReference type="Proteomes" id="UP000297951"/>
    </source>
</evidence>
<sequence length="459" mass="48185">MAKYTPRHAAPKNIGKRRATALSLTALLALSMAPANAAETAPLTENSQAVQEAEALIHEALTSEGSSPSAIYNDAPETLVSENFYDAPAQLPTANGALIKKENFTFKVDANNVIAHPVAQAQRIMYKSTDHLGNPVAVTGTALTTTKRWTGPGERPIIAMAPGTQGIGDSCAPSNQFAAGTEYESLVITSLLNAGYNVVITDYIGLGTVGTHSYLNRVDQGNAVLDAARAATAADLGLGSATSPIGLWGYSQGGGAVASAGELQASYAPELNLKGIYAGAVPANLQAVTSFIDGGLYTGFSLMGVVGLADSYGIDLSHKLSAEGQAALDTIRDQCTLDAVGTFGFKNTRTLTASGQTLAREMTTDPQISQIMAQNNLGQQGRHPQVPILIASSWGDDVIPYQTNRQLAADYCQQGSRVTFYTLAGVTHVAGIFEGIPRGLIFLDRQFKGLPSINSCWRF</sequence>
<protein>
    <submittedName>
        <fullName evidence="2">Lipase</fullName>
    </submittedName>
</protein>
<dbReference type="AlphaFoldDB" id="A0A4Y9F584"/>
<evidence type="ECO:0000256" key="1">
    <source>
        <dbReference type="SAM" id="SignalP"/>
    </source>
</evidence>
<proteinExistence type="predicted"/>
<dbReference type="Gene3D" id="1.10.260.130">
    <property type="match status" value="1"/>
</dbReference>
<evidence type="ECO:0000313" key="2">
    <source>
        <dbReference type="EMBL" id="TFU23485.1"/>
    </source>
</evidence>
<dbReference type="InterPro" id="IPR005152">
    <property type="entry name" value="Lipase_secreted"/>
</dbReference>
<feature type="signal peptide" evidence="1">
    <location>
        <begin position="1"/>
        <end position="37"/>
    </location>
</feature>
<feature type="chain" id="PRO_5021335157" evidence="1">
    <location>
        <begin position="38"/>
        <end position="459"/>
    </location>
</feature>
<accession>A0A4Y9F584</accession>
<dbReference type="OrthoDB" id="9798122at2"/>
<dbReference type="Pfam" id="PF03583">
    <property type="entry name" value="LIP"/>
    <property type="match status" value="1"/>
</dbReference>
<comment type="caution">
    <text evidence="2">The sequence shown here is derived from an EMBL/GenBank/DDBJ whole genome shotgun (WGS) entry which is preliminary data.</text>
</comment>
<keyword evidence="1" id="KW-0732">Signal</keyword>
<dbReference type="SUPFAM" id="SSF53474">
    <property type="entry name" value="alpha/beta-Hydrolases"/>
    <property type="match status" value="1"/>
</dbReference>
<gene>
    <name evidence="2" type="ORF">E4U03_02840</name>
</gene>
<dbReference type="Gene3D" id="3.40.50.1820">
    <property type="entry name" value="alpha/beta hydrolase"/>
    <property type="match status" value="1"/>
</dbReference>
<dbReference type="RefSeq" id="WP_135011481.1">
    <property type="nucleotide sequence ID" value="NZ_JADGLK010000007.1"/>
</dbReference>
<dbReference type="PIRSF" id="PIRSF029171">
    <property type="entry name" value="Esterase_LipA"/>
    <property type="match status" value="1"/>
</dbReference>
<dbReference type="Proteomes" id="UP000297951">
    <property type="component" value="Unassembled WGS sequence"/>
</dbReference>